<accession>A0ABX1GBJ5</accession>
<name>A0ABX1GBJ5_9GAMM</name>
<evidence type="ECO:0000256" key="1">
    <source>
        <dbReference type="SAM" id="SignalP"/>
    </source>
</evidence>
<dbReference type="SUPFAM" id="SSF63829">
    <property type="entry name" value="Calcium-dependent phosphotriesterase"/>
    <property type="match status" value="1"/>
</dbReference>
<reference evidence="3 4" key="1">
    <citation type="submission" date="2020-04" db="EMBL/GenBank/DDBJ databases">
        <authorList>
            <person name="Yoon J."/>
        </authorList>
    </citation>
    <scope>NUCLEOTIDE SEQUENCE [LARGE SCALE GENOMIC DNA]</scope>
    <source>
        <strain evidence="3 4">KMU-166</strain>
    </source>
</reference>
<comment type="caution">
    <text evidence="3">The sequence shown here is derived from an EMBL/GenBank/DDBJ whole genome shotgun (WGS) entry which is preliminary data.</text>
</comment>
<proteinExistence type="predicted"/>
<protein>
    <recommendedName>
        <fullName evidence="2">SMP-30/Gluconolactonase/LRE-like region domain-containing protein</fullName>
    </recommendedName>
</protein>
<feature type="chain" id="PRO_5046993752" description="SMP-30/Gluconolactonase/LRE-like region domain-containing protein" evidence="1">
    <location>
        <begin position="22"/>
        <end position="386"/>
    </location>
</feature>
<dbReference type="RefSeq" id="WP_168448841.1">
    <property type="nucleotide sequence ID" value="NZ_JAAWWK010000001.1"/>
</dbReference>
<dbReference type="Gene3D" id="2.120.10.30">
    <property type="entry name" value="TolB, C-terminal domain"/>
    <property type="match status" value="1"/>
</dbReference>
<evidence type="ECO:0000313" key="4">
    <source>
        <dbReference type="Proteomes" id="UP000765845"/>
    </source>
</evidence>
<dbReference type="Pfam" id="PF08450">
    <property type="entry name" value="SGL"/>
    <property type="match status" value="1"/>
</dbReference>
<evidence type="ECO:0000313" key="3">
    <source>
        <dbReference type="EMBL" id="NKI16316.1"/>
    </source>
</evidence>
<dbReference type="InterPro" id="IPR051288">
    <property type="entry name" value="Serum_paraoxonase/arylesterase"/>
</dbReference>
<gene>
    <name evidence="3" type="ORF">HCU74_02670</name>
</gene>
<dbReference type="InterPro" id="IPR011042">
    <property type="entry name" value="6-blade_b-propeller_TolB-like"/>
</dbReference>
<evidence type="ECO:0000259" key="2">
    <source>
        <dbReference type="Pfam" id="PF08450"/>
    </source>
</evidence>
<dbReference type="PANTHER" id="PTHR11799:SF12">
    <property type="entry name" value="PARAOXONASE-RELATED"/>
    <property type="match status" value="1"/>
</dbReference>
<feature type="signal peptide" evidence="1">
    <location>
        <begin position="1"/>
        <end position="21"/>
    </location>
</feature>
<sequence length="386" mass="42310">MRKLFVFSLLLVIAACSDSSAIIRDCESVGDRTPICGWQQPEDMALLPDGISLIVSEMANNHAVLAGSLSLLDSRDDSRYAMLWTIDPLMVSREGRAQTEVWGAIDCDVPPIDAFSPHGVHLSQRGDGRLQLLVVNHGGRESVEFFEVLSDGERYSLSWRGCTLAPDGAYFNDVVALPEGGFIVTHMYDRNAGSDLSKPGLAEVKMLLGLNPGGIWRWNKSGFQRMAFSGNFPNGIELSADGRFLFVNLWRDGLVQKWDLEQSELVAEVSVDFPDNLQWDGEGKLLVASQQLRLSDIISCSRLTHGACTSPFQILELDPETMSLRVLIEQNGAPMGNGTVAQRLGDRVYIGSYVGDRILRVPYPKSGLLRTEAPGVPVTVAPPEAF</sequence>
<dbReference type="Proteomes" id="UP000765845">
    <property type="component" value="Unassembled WGS sequence"/>
</dbReference>
<dbReference type="InterPro" id="IPR013658">
    <property type="entry name" value="SGL"/>
</dbReference>
<dbReference type="PANTHER" id="PTHR11799">
    <property type="entry name" value="PARAOXONASE"/>
    <property type="match status" value="1"/>
</dbReference>
<dbReference type="PROSITE" id="PS51257">
    <property type="entry name" value="PROKAR_LIPOPROTEIN"/>
    <property type="match status" value="1"/>
</dbReference>
<feature type="domain" description="SMP-30/Gluconolactonase/LRE-like region" evidence="2">
    <location>
        <begin position="162"/>
        <end position="282"/>
    </location>
</feature>
<dbReference type="EMBL" id="JAAWWK010000001">
    <property type="protein sequence ID" value="NKI16316.1"/>
    <property type="molecule type" value="Genomic_DNA"/>
</dbReference>
<keyword evidence="4" id="KW-1185">Reference proteome</keyword>
<organism evidence="3 4">
    <name type="scientific">Spongiibacter thalassae</name>
    <dbReference type="NCBI Taxonomy" id="2721624"/>
    <lineage>
        <taxon>Bacteria</taxon>
        <taxon>Pseudomonadati</taxon>
        <taxon>Pseudomonadota</taxon>
        <taxon>Gammaproteobacteria</taxon>
        <taxon>Cellvibrionales</taxon>
        <taxon>Spongiibacteraceae</taxon>
        <taxon>Spongiibacter</taxon>
    </lineage>
</organism>
<keyword evidence="1" id="KW-0732">Signal</keyword>